<evidence type="ECO:0000313" key="3">
    <source>
        <dbReference type="Proteomes" id="UP000570166"/>
    </source>
</evidence>
<reference evidence="2 3" key="1">
    <citation type="submission" date="2020-07" db="EMBL/GenBank/DDBJ databases">
        <authorList>
            <person name="Sun Q."/>
        </authorList>
    </citation>
    <scope>NUCLEOTIDE SEQUENCE [LARGE SCALE GENOMIC DNA]</scope>
    <source>
        <strain evidence="2 3">CGMCC 1.13654</strain>
    </source>
</reference>
<keyword evidence="3" id="KW-1185">Reference proteome</keyword>
<organism evidence="2 3">
    <name type="scientific">Sphingomonas chungangi</name>
    <dbReference type="NCBI Taxonomy" id="2683589"/>
    <lineage>
        <taxon>Bacteria</taxon>
        <taxon>Pseudomonadati</taxon>
        <taxon>Pseudomonadota</taxon>
        <taxon>Alphaproteobacteria</taxon>
        <taxon>Sphingomonadales</taxon>
        <taxon>Sphingomonadaceae</taxon>
        <taxon>Sphingomonas</taxon>
    </lineage>
</organism>
<keyword evidence="1" id="KW-0812">Transmembrane</keyword>
<sequence>MRWFSILAIFFLFWFLSLFAVLPFSAGTAEEAGEKPEIGHAESAPHVFRPWSIVIRTTIAAVILTAGFYGIYRTGALNVDIPDNALNRMP</sequence>
<accession>A0A838L8K0</accession>
<proteinExistence type="predicted"/>
<keyword evidence="1" id="KW-0472">Membrane</keyword>
<feature type="transmembrane region" description="Helical" evidence="1">
    <location>
        <begin position="53"/>
        <end position="72"/>
    </location>
</feature>
<dbReference type="AlphaFoldDB" id="A0A838L8K0"/>
<dbReference type="RefSeq" id="WP_160362981.1">
    <property type="nucleotide sequence ID" value="NZ_JACEIB010000026.1"/>
</dbReference>
<dbReference type="Pfam" id="PF07330">
    <property type="entry name" value="DUF1467"/>
    <property type="match status" value="1"/>
</dbReference>
<gene>
    <name evidence="2" type="ORF">HZF05_17020</name>
</gene>
<evidence type="ECO:0000256" key="1">
    <source>
        <dbReference type="SAM" id="Phobius"/>
    </source>
</evidence>
<dbReference type="Proteomes" id="UP000570166">
    <property type="component" value="Unassembled WGS sequence"/>
</dbReference>
<dbReference type="EMBL" id="JACEIB010000026">
    <property type="protein sequence ID" value="MBA2935783.1"/>
    <property type="molecule type" value="Genomic_DNA"/>
</dbReference>
<name>A0A838L8K0_9SPHN</name>
<keyword evidence="1" id="KW-1133">Transmembrane helix</keyword>
<protein>
    <submittedName>
        <fullName evidence="2">DUF1467 family protein</fullName>
    </submittedName>
</protein>
<evidence type="ECO:0000313" key="2">
    <source>
        <dbReference type="EMBL" id="MBA2935783.1"/>
    </source>
</evidence>
<comment type="caution">
    <text evidence="2">The sequence shown here is derived from an EMBL/GenBank/DDBJ whole genome shotgun (WGS) entry which is preliminary data.</text>
</comment>
<dbReference type="InterPro" id="IPR009935">
    <property type="entry name" value="DUF1467"/>
</dbReference>